<evidence type="ECO:0000313" key="2">
    <source>
        <dbReference type="Proteomes" id="UP000192257"/>
    </source>
</evidence>
<organism evidence="1 2">
    <name type="scientific">Trypanosoma theileri</name>
    <dbReference type="NCBI Taxonomy" id="67003"/>
    <lineage>
        <taxon>Eukaryota</taxon>
        <taxon>Discoba</taxon>
        <taxon>Euglenozoa</taxon>
        <taxon>Kinetoplastea</taxon>
        <taxon>Metakinetoplastina</taxon>
        <taxon>Trypanosomatida</taxon>
        <taxon>Trypanosomatidae</taxon>
        <taxon>Trypanosoma</taxon>
    </lineage>
</organism>
<dbReference type="OrthoDB" id="269016at2759"/>
<accession>A0A1X0NTJ6</accession>
<protein>
    <submittedName>
        <fullName evidence="1">Uncharacterized protein</fullName>
    </submittedName>
</protein>
<sequence>MYRQSVKLLLFSKPITQGYAAQLPQPTPTSRRTSWRRAFDVNEEVREMYTPSAERYEEWYKETYGIEDLSDGCCASGAASNRLLDDRKNMETSVGLPDLHAVEDELEFCSQQFNHNTLVR</sequence>
<dbReference type="EMBL" id="NBCO01000019">
    <property type="protein sequence ID" value="ORC87931.1"/>
    <property type="molecule type" value="Genomic_DNA"/>
</dbReference>
<dbReference type="VEuPathDB" id="TriTrypDB:TM35_000191750"/>
<reference evidence="1 2" key="1">
    <citation type="submission" date="2017-03" db="EMBL/GenBank/DDBJ databases">
        <title>An alternative strategy for trypanosome survival in the mammalian bloodstream revealed through genome and transcriptome analysis of the ubiquitous bovine parasite Trypanosoma (Megatrypanum) theileri.</title>
        <authorList>
            <person name="Kelly S."/>
            <person name="Ivens A."/>
            <person name="Mott A."/>
            <person name="O'Neill E."/>
            <person name="Emms D."/>
            <person name="Macleod O."/>
            <person name="Voorheis P."/>
            <person name="Matthews J."/>
            <person name="Matthews K."/>
            <person name="Carrington M."/>
        </authorList>
    </citation>
    <scope>NUCLEOTIDE SEQUENCE [LARGE SCALE GENOMIC DNA]</scope>
    <source>
        <strain evidence="1">Edinburgh</strain>
    </source>
</reference>
<comment type="caution">
    <text evidence="1">The sequence shown here is derived from an EMBL/GenBank/DDBJ whole genome shotgun (WGS) entry which is preliminary data.</text>
</comment>
<evidence type="ECO:0000313" key="1">
    <source>
        <dbReference type="EMBL" id="ORC87931.1"/>
    </source>
</evidence>
<dbReference type="AlphaFoldDB" id="A0A1X0NTJ6"/>
<name>A0A1X0NTJ6_9TRYP</name>
<keyword evidence="2" id="KW-1185">Reference proteome</keyword>
<dbReference type="GeneID" id="39986453"/>
<proteinExistence type="predicted"/>
<dbReference type="RefSeq" id="XP_028881997.1">
    <property type="nucleotide sequence ID" value="XM_029026673.1"/>
</dbReference>
<gene>
    <name evidence="1" type="ORF">TM35_000191750</name>
</gene>
<dbReference type="Proteomes" id="UP000192257">
    <property type="component" value="Unassembled WGS sequence"/>
</dbReference>